<evidence type="ECO:0000256" key="1">
    <source>
        <dbReference type="SAM" id="MobiDB-lite"/>
    </source>
</evidence>
<dbReference type="AlphaFoldDB" id="A0A077S1S7"/>
<organism evidence="2">
    <name type="scientific">Triticum aestivum</name>
    <name type="common">Wheat</name>
    <dbReference type="NCBI Taxonomy" id="4565"/>
    <lineage>
        <taxon>Eukaryota</taxon>
        <taxon>Viridiplantae</taxon>
        <taxon>Streptophyta</taxon>
        <taxon>Embryophyta</taxon>
        <taxon>Tracheophyta</taxon>
        <taxon>Spermatophyta</taxon>
        <taxon>Magnoliopsida</taxon>
        <taxon>Liliopsida</taxon>
        <taxon>Poales</taxon>
        <taxon>Poaceae</taxon>
        <taxon>BOP clade</taxon>
        <taxon>Pooideae</taxon>
        <taxon>Triticodae</taxon>
        <taxon>Triticeae</taxon>
        <taxon>Triticinae</taxon>
        <taxon>Triticum</taxon>
    </lineage>
</organism>
<evidence type="ECO:0000313" key="2">
    <source>
        <dbReference type="EMBL" id="CDM83428.1"/>
    </source>
</evidence>
<protein>
    <submittedName>
        <fullName evidence="2">Uncharacterized protein</fullName>
    </submittedName>
</protein>
<proteinExistence type="predicted"/>
<feature type="compositionally biased region" description="Basic residues" evidence="1">
    <location>
        <begin position="1"/>
        <end position="13"/>
    </location>
</feature>
<name>A0A077S1S7_WHEAT</name>
<accession>A0A077S1S7</accession>
<dbReference type="HOGENOM" id="CLU_1411103_0_0_1"/>
<feature type="region of interest" description="Disordered" evidence="1">
    <location>
        <begin position="1"/>
        <end position="52"/>
    </location>
</feature>
<feature type="compositionally biased region" description="Low complexity" evidence="1">
    <location>
        <begin position="33"/>
        <end position="50"/>
    </location>
</feature>
<reference evidence="2" key="1">
    <citation type="journal article" date="2014" name="Science">
        <title>Structural and functional partitioning of bread wheat chromosome 3B.</title>
        <authorList>
            <person name="Choulet F."/>
            <person name="Alberti A."/>
            <person name="Theil S."/>
            <person name="Glover N."/>
            <person name="Barbe V."/>
            <person name="Daron J."/>
            <person name="Pingault L."/>
            <person name="Sourdille P."/>
            <person name="Couloux A."/>
            <person name="Paux E."/>
            <person name="Leroy P."/>
            <person name="Mangenot S."/>
            <person name="Guilhot N."/>
            <person name="Le Gouis J."/>
            <person name="Balfourier F."/>
            <person name="Alaux M."/>
            <person name="Jamilloux V."/>
            <person name="Poulain J."/>
            <person name="Durand C."/>
            <person name="Bellec A."/>
            <person name="Gaspin C."/>
            <person name="Safar J."/>
            <person name="Dolezel J."/>
            <person name="Rogers J."/>
            <person name="Vandepoele K."/>
            <person name="Aury J.M."/>
            <person name="Mayer K."/>
            <person name="Berges H."/>
            <person name="Quesneville H."/>
            <person name="Wincker P."/>
            <person name="Feuillet C."/>
        </authorList>
    </citation>
    <scope>NUCLEOTIDE SEQUENCE</scope>
</reference>
<sequence>MIGKALSKHKGLKNRNLPSSLPRRSRKRPGGNPSTAAGPPSSSPSPLAAARGRERPLVAGGGGAFSSPRVGVSVRAGCLWPDAALGAGRGSSVARRRGLSAAHASDAMGSAVVVQAGGWWWRWRAQIRLWRRELRATWVAVGLPYHGSWAGGGQRVDACAVARSGPCGRSTSHGAGDSSGGHPWMRQRALLPH</sequence>
<gene>
    <name evidence="2" type="ORF">TRAES_3BF020200100CFD_c1</name>
</gene>
<dbReference type="EMBL" id="HG670306">
    <property type="protein sequence ID" value="CDM83428.1"/>
    <property type="molecule type" value="Genomic_DNA"/>
</dbReference>